<sequence>MKVAEILDKISSPDLVDRNDAFVAIVTSFNRDLLGPLAEKANQDSPELEKLFCRFLANMPSSLACPHAIRMASSPNRNTRLNIHGVILAMDPGPRLDTLIALLDSREKDSVIFAIKTFGDERKTLPVTRLLELLTDGDKEISNASFACIGQIDSPRAIPVLLKMLSDQSSDMVIRAIDTLGKMKSFRKWKKLLPCLENSDSQVRISALRVIARVGGDDAKNYLLAALSREEDAWRDTSTLNLILTRLAQSPDVKIAETLASMASHHPMPEVMKTASWILEELDRPLAVKGLTHALARAVDEQAKAFIISKMGHLELTECAFHLQRYLKPHYSERLRYSAMEGLGALGDIKNLPYIEKFIDSGDEMESYLATVAACMMISKIEDCPRLVALLRDRREATAVMRQVVLQCMLDTVNWSYDSDEMFTILRDNMQDVNMNVRYQSLLLLGRFRRVGTENELAEVWFTDSDPTVANTAADTLRETLRGDMSWFVEFYGKGLVTSSRWSSFLGLMSRMDVNSDSAEVINRTMMAFSASRPFESLSSEDVCCMTQLAAKVYKGAPLTANQFLDESSPGPPWRRLLGIAAVEAMADLSTEAEKKLWKRLQRDSDPYIVEASVRRAMLLKARWTYVPMLESVFALESNVGRGDSIVSAELFRRGVRTVLGL</sequence>
<dbReference type="AlphaFoldDB" id="A0A2N1PMS2"/>
<accession>A0A2N1PMS2</accession>
<dbReference type="Gene3D" id="1.25.10.10">
    <property type="entry name" value="Leucine-rich Repeat Variant"/>
    <property type="match status" value="2"/>
</dbReference>
<evidence type="ECO:0000313" key="1">
    <source>
        <dbReference type="EMBL" id="PKK89651.1"/>
    </source>
</evidence>
<dbReference type="PANTHER" id="PTHR12697:SF5">
    <property type="entry name" value="DEOXYHYPUSINE HYDROXYLASE"/>
    <property type="match status" value="1"/>
</dbReference>
<dbReference type="Pfam" id="PF13646">
    <property type="entry name" value="HEAT_2"/>
    <property type="match status" value="1"/>
</dbReference>
<name>A0A2N1PMS2_9BACT</name>
<dbReference type="SUPFAM" id="SSF48371">
    <property type="entry name" value="ARM repeat"/>
    <property type="match status" value="1"/>
</dbReference>
<dbReference type="GO" id="GO:0016491">
    <property type="term" value="F:oxidoreductase activity"/>
    <property type="evidence" value="ECO:0007669"/>
    <property type="project" value="TreeGrafter"/>
</dbReference>
<dbReference type="EMBL" id="PGXC01000014">
    <property type="protein sequence ID" value="PKK89651.1"/>
    <property type="molecule type" value="Genomic_DNA"/>
</dbReference>
<gene>
    <name evidence="1" type="ORF">CVV64_13315</name>
</gene>
<protein>
    <recommendedName>
        <fullName evidence="3">Clathrin/coatomer adaptor adaptin-like N-terminal domain-containing protein</fullName>
    </recommendedName>
</protein>
<dbReference type="PANTHER" id="PTHR12697">
    <property type="entry name" value="PBS LYASE HEAT-LIKE PROTEIN"/>
    <property type="match status" value="1"/>
</dbReference>
<comment type="caution">
    <text evidence="1">The sequence shown here is derived from an EMBL/GenBank/DDBJ whole genome shotgun (WGS) entry which is preliminary data.</text>
</comment>
<evidence type="ECO:0008006" key="3">
    <source>
        <dbReference type="Google" id="ProtNLM"/>
    </source>
</evidence>
<dbReference type="InterPro" id="IPR016024">
    <property type="entry name" value="ARM-type_fold"/>
</dbReference>
<proteinExistence type="predicted"/>
<dbReference type="Proteomes" id="UP000233256">
    <property type="component" value="Unassembled WGS sequence"/>
</dbReference>
<organism evidence="1 2">
    <name type="scientific">Candidatus Wallbacteria bacterium HGW-Wallbacteria-1</name>
    <dbReference type="NCBI Taxonomy" id="2013854"/>
    <lineage>
        <taxon>Bacteria</taxon>
        <taxon>Candidatus Walliibacteriota</taxon>
    </lineage>
</organism>
<evidence type="ECO:0000313" key="2">
    <source>
        <dbReference type="Proteomes" id="UP000233256"/>
    </source>
</evidence>
<reference evidence="1 2" key="1">
    <citation type="journal article" date="2017" name="ISME J.">
        <title>Potential for microbial H2 and metal transformations associated with novel bacteria and archaea in deep terrestrial subsurface sediments.</title>
        <authorList>
            <person name="Hernsdorf A.W."/>
            <person name="Amano Y."/>
            <person name="Miyakawa K."/>
            <person name="Ise K."/>
            <person name="Suzuki Y."/>
            <person name="Anantharaman K."/>
            <person name="Probst A."/>
            <person name="Burstein D."/>
            <person name="Thomas B.C."/>
            <person name="Banfield J.F."/>
        </authorList>
    </citation>
    <scope>NUCLEOTIDE SEQUENCE [LARGE SCALE GENOMIC DNA]</scope>
    <source>
        <strain evidence="1">HGW-Wallbacteria-1</strain>
    </source>
</reference>
<dbReference type="InterPro" id="IPR011989">
    <property type="entry name" value="ARM-like"/>
</dbReference>